<keyword evidence="7 12" id="KW-0863">Zinc-finger</keyword>
<keyword evidence="13" id="KW-0732">Signal</keyword>
<evidence type="ECO:0000256" key="7">
    <source>
        <dbReference type="ARBA" id="ARBA00022771"/>
    </source>
</evidence>
<dbReference type="AlphaFoldDB" id="A0A1E5UXT4"/>
<dbReference type="GO" id="GO:0016020">
    <property type="term" value="C:membrane"/>
    <property type="evidence" value="ECO:0007669"/>
    <property type="project" value="UniProtKB-SubCell"/>
</dbReference>
<keyword evidence="4" id="KW-0808">Transferase</keyword>
<evidence type="ECO:0000313" key="16">
    <source>
        <dbReference type="Proteomes" id="UP000095767"/>
    </source>
</evidence>
<organism evidence="15 16">
    <name type="scientific">Dichanthelium oligosanthes</name>
    <dbReference type="NCBI Taxonomy" id="888268"/>
    <lineage>
        <taxon>Eukaryota</taxon>
        <taxon>Viridiplantae</taxon>
        <taxon>Streptophyta</taxon>
        <taxon>Embryophyta</taxon>
        <taxon>Tracheophyta</taxon>
        <taxon>Spermatophyta</taxon>
        <taxon>Magnoliopsida</taxon>
        <taxon>Liliopsida</taxon>
        <taxon>Poales</taxon>
        <taxon>Poaceae</taxon>
        <taxon>PACMAD clade</taxon>
        <taxon>Panicoideae</taxon>
        <taxon>Panicodae</taxon>
        <taxon>Paniceae</taxon>
        <taxon>Dichantheliinae</taxon>
        <taxon>Dichanthelium</taxon>
    </lineage>
</organism>
<dbReference type="Proteomes" id="UP000095767">
    <property type="component" value="Unassembled WGS sequence"/>
</dbReference>
<evidence type="ECO:0000256" key="9">
    <source>
        <dbReference type="ARBA" id="ARBA00022833"/>
    </source>
</evidence>
<dbReference type="PROSITE" id="PS50089">
    <property type="entry name" value="ZF_RING_2"/>
    <property type="match status" value="2"/>
</dbReference>
<evidence type="ECO:0000256" key="10">
    <source>
        <dbReference type="ARBA" id="ARBA00022989"/>
    </source>
</evidence>
<protein>
    <recommendedName>
        <fullName evidence="3">RING-type E3 ubiquitin transferase</fullName>
        <ecNumber evidence="3">2.3.2.27</ecNumber>
    </recommendedName>
</protein>
<comment type="caution">
    <text evidence="15">The sequence shown here is derived from an EMBL/GenBank/DDBJ whole genome shotgun (WGS) entry which is preliminary data.</text>
</comment>
<dbReference type="GO" id="GO:0000325">
    <property type="term" value="C:plant-type vacuole"/>
    <property type="evidence" value="ECO:0007669"/>
    <property type="project" value="TreeGrafter"/>
</dbReference>
<keyword evidence="5" id="KW-0812">Transmembrane</keyword>
<evidence type="ECO:0000313" key="15">
    <source>
        <dbReference type="EMBL" id="OEL17703.1"/>
    </source>
</evidence>
<evidence type="ECO:0000256" key="11">
    <source>
        <dbReference type="ARBA" id="ARBA00023136"/>
    </source>
</evidence>
<dbReference type="InterPro" id="IPR001841">
    <property type="entry name" value="Znf_RING"/>
</dbReference>
<keyword evidence="6" id="KW-0479">Metal-binding</keyword>
<evidence type="ECO:0000256" key="1">
    <source>
        <dbReference type="ARBA" id="ARBA00000900"/>
    </source>
</evidence>
<evidence type="ECO:0000256" key="5">
    <source>
        <dbReference type="ARBA" id="ARBA00022692"/>
    </source>
</evidence>
<accession>A0A1E5UXT4</accession>
<feature type="signal peptide" evidence="13">
    <location>
        <begin position="1"/>
        <end position="21"/>
    </location>
</feature>
<evidence type="ECO:0000256" key="3">
    <source>
        <dbReference type="ARBA" id="ARBA00012483"/>
    </source>
</evidence>
<dbReference type="STRING" id="888268.A0A1E5UXT4"/>
<evidence type="ECO:0000256" key="12">
    <source>
        <dbReference type="PROSITE-ProRule" id="PRU00175"/>
    </source>
</evidence>
<dbReference type="GO" id="GO:0061630">
    <property type="term" value="F:ubiquitin protein ligase activity"/>
    <property type="evidence" value="ECO:0007669"/>
    <property type="project" value="UniProtKB-EC"/>
</dbReference>
<evidence type="ECO:0000259" key="14">
    <source>
        <dbReference type="PROSITE" id="PS50089"/>
    </source>
</evidence>
<evidence type="ECO:0000256" key="2">
    <source>
        <dbReference type="ARBA" id="ARBA00004141"/>
    </source>
</evidence>
<dbReference type="SUPFAM" id="SSF57850">
    <property type="entry name" value="RING/U-box"/>
    <property type="match status" value="2"/>
</dbReference>
<evidence type="ECO:0000256" key="8">
    <source>
        <dbReference type="ARBA" id="ARBA00022786"/>
    </source>
</evidence>
<evidence type="ECO:0000256" key="4">
    <source>
        <dbReference type="ARBA" id="ARBA00022679"/>
    </source>
</evidence>
<keyword evidence="16" id="KW-1185">Reference proteome</keyword>
<keyword evidence="9" id="KW-0862">Zinc</keyword>
<dbReference type="EC" id="2.3.2.27" evidence="3"/>
<keyword evidence="10" id="KW-1133">Transmembrane helix</keyword>
<dbReference type="Pfam" id="PF13639">
    <property type="entry name" value="zf-RING_2"/>
    <property type="match status" value="2"/>
</dbReference>
<dbReference type="SMART" id="SM00184">
    <property type="entry name" value="RING"/>
    <property type="match status" value="2"/>
</dbReference>
<gene>
    <name evidence="15" type="ORF">BAE44_0021278</name>
</gene>
<dbReference type="GO" id="GO:0006511">
    <property type="term" value="P:ubiquitin-dependent protein catabolic process"/>
    <property type="evidence" value="ECO:0007669"/>
    <property type="project" value="TreeGrafter"/>
</dbReference>
<proteinExistence type="predicted"/>
<dbReference type="InterPro" id="IPR013083">
    <property type="entry name" value="Znf_RING/FYVE/PHD"/>
</dbReference>
<reference evidence="15 16" key="1">
    <citation type="submission" date="2016-09" db="EMBL/GenBank/DDBJ databases">
        <title>The draft genome of Dichanthelium oligosanthes: A C3 panicoid grass species.</title>
        <authorList>
            <person name="Studer A.J."/>
            <person name="Schnable J.C."/>
            <person name="Brutnell T.P."/>
        </authorList>
    </citation>
    <scope>NUCLEOTIDE SEQUENCE [LARGE SCALE GENOMIC DNA]</scope>
    <source>
        <strain evidence="16">cv. Kellogg 1175</strain>
        <tissue evidence="15">Leaf</tissue>
    </source>
</reference>
<evidence type="ECO:0000256" key="6">
    <source>
        <dbReference type="ARBA" id="ARBA00022723"/>
    </source>
</evidence>
<dbReference type="EMBL" id="LWDX02059034">
    <property type="protein sequence ID" value="OEL17703.1"/>
    <property type="molecule type" value="Genomic_DNA"/>
</dbReference>
<dbReference type="GO" id="GO:0016567">
    <property type="term" value="P:protein ubiquitination"/>
    <property type="evidence" value="ECO:0007669"/>
    <property type="project" value="TreeGrafter"/>
</dbReference>
<keyword evidence="8" id="KW-0833">Ubl conjugation pathway</keyword>
<feature type="chain" id="PRO_5009187471" description="RING-type E3 ubiquitin transferase" evidence="13">
    <location>
        <begin position="22"/>
        <end position="240"/>
    </location>
</feature>
<name>A0A1E5UXT4_9POAL</name>
<dbReference type="OrthoDB" id="8062037at2759"/>
<feature type="domain" description="RING-type" evidence="14">
    <location>
        <begin position="54"/>
        <end position="96"/>
    </location>
</feature>
<feature type="domain" description="RING-type" evidence="14">
    <location>
        <begin position="163"/>
        <end position="205"/>
    </location>
</feature>
<dbReference type="Gene3D" id="3.30.40.10">
    <property type="entry name" value="Zinc/RING finger domain, C3HC4 (zinc finger)"/>
    <property type="match status" value="2"/>
</dbReference>
<comment type="catalytic activity">
    <reaction evidence="1">
        <text>S-ubiquitinyl-[E2 ubiquitin-conjugating enzyme]-L-cysteine + [acceptor protein]-L-lysine = [E2 ubiquitin-conjugating enzyme]-L-cysteine + N(6)-ubiquitinyl-[acceptor protein]-L-lysine.</text>
        <dbReference type="EC" id="2.3.2.27"/>
    </reaction>
</comment>
<dbReference type="PANTHER" id="PTHR45977">
    <property type="entry name" value="TARGET OF ERK KINASE MPK-1"/>
    <property type="match status" value="1"/>
</dbReference>
<keyword evidence="11" id="KW-0472">Membrane</keyword>
<sequence>MLTVTVSQVVALLSSALCGSGGGVVAVGTKVSGAAADGERCQRCGGHDRAAWYCCVCISACGDGEEIRTLPCGHAFHRDCVDRWLARRRRTCPLCRTHVGAGALAMLAVTVSQVVALLSSALSGAEGGGGVAVGTTKQVAGATADGERWPRCGGGHDRAAGYCCVCISACRDGEEIRSLPCGHAFHRDCVDRWLARCRRTCPLCRLHVGGGAMGVVDEVEQQQLSEDLVIWFSSLFVAGL</sequence>
<dbReference type="PANTHER" id="PTHR45977:SF13">
    <property type="entry name" value="GB|AAF27103.1"/>
    <property type="match status" value="1"/>
</dbReference>
<comment type="subcellular location">
    <subcellularLocation>
        <location evidence="2">Membrane</location>
        <topology evidence="2">Multi-pass membrane protein</topology>
    </subcellularLocation>
</comment>
<dbReference type="GO" id="GO:0008270">
    <property type="term" value="F:zinc ion binding"/>
    <property type="evidence" value="ECO:0007669"/>
    <property type="project" value="UniProtKB-KW"/>
</dbReference>
<evidence type="ECO:0000256" key="13">
    <source>
        <dbReference type="SAM" id="SignalP"/>
    </source>
</evidence>